<proteinExistence type="inferred from homology"/>
<dbReference type="InterPro" id="IPR001466">
    <property type="entry name" value="Beta-lactam-related"/>
</dbReference>
<dbReference type="AlphaFoldDB" id="A0A0D2BUM2"/>
<dbReference type="Proteomes" id="UP000054466">
    <property type="component" value="Unassembled WGS sequence"/>
</dbReference>
<dbReference type="SUPFAM" id="SSF56601">
    <property type="entry name" value="beta-lactamase/transpeptidase-like"/>
    <property type="match status" value="1"/>
</dbReference>
<dbReference type="OrthoDB" id="428260at2759"/>
<evidence type="ECO:0000256" key="3">
    <source>
        <dbReference type="SAM" id="MobiDB-lite"/>
    </source>
</evidence>
<dbReference type="GO" id="GO:0016787">
    <property type="term" value="F:hydrolase activity"/>
    <property type="evidence" value="ECO:0007669"/>
    <property type="project" value="UniProtKB-KW"/>
</dbReference>
<accession>A0A0D2BUM2</accession>
<dbReference type="PANTHER" id="PTHR43283:SF17">
    <property type="entry name" value="(LOVD), PUTATIVE (AFU_ORTHOLOGUE AFUA_5G00920)-RELATED"/>
    <property type="match status" value="1"/>
</dbReference>
<gene>
    <name evidence="5" type="ORF">PV07_12516</name>
</gene>
<organism evidence="5 6">
    <name type="scientific">Cladophialophora immunda</name>
    <dbReference type="NCBI Taxonomy" id="569365"/>
    <lineage>
        <taxon>Eukaryota</taxon>
        <taxon>Fungi</taxon>
        <taxon>Dikarya</taxon>
        <taxon>Ascomycota</taxon>
        <taxon>Pezizomycotina</taxon>
        <taxon>Eurotiomycetes</taxon>
        <taxon>Chaetothyriomycetidae</taxon>
        <taxon>Chaetothyriales</taxon>
        <taxon>Herpotrichiellaceae</taxon>
        <taxon>Cladophialophora</taxon>
    </lineage>
</organism>
<protein>
    <recommendedName>
        <fullName evidence="4">Beta-lactamase-related domain-containing protein</fullName>
    </recommendedName>
</protein>
<evidence type="ECO:0000256" key="2">
    <source>
        <dbReference type="ARBA" id="ARBA00022801"/>
    </source>
</evidence>
<feature type="domain" description="Beta-lactamase-related" evidence="4">
    <location>
        <begin position="24"/>
        <end position="416"/>
    </location>
</feature>
<evidence type="ECO:0000313" key="6">
    <source>
        <dbReference type="Proteomes" id="UP000054466"/>
    </source>
</evidence>
<comment type="similarity">
    <text evidence="1">Belongs to the class-A beta-lactamase family.</text>
</comment>
<feature type="region of interest" description="Disordered" evidence="3">
    <location>
        <begin position="105"/>
        <end position="144"/>
    </location>
</feature>
<dbReference type="GeneID" id="27351710"/>
<dbReference type="InterPro" id="IPR050789">
    <property type="entry name" value="Diverse_Enzym_Activities"/>
</dbReference>
<keyword evidence="2" id="KW-0378">Hydrolase</keyword>
<dbReference type="VEuPathDB" id="FungiDB:PV07_12516"/>
<sequence length="440" mass="48577">MAELDAILGRFTDPVTGSLHGATFVAVDREGKDIYRKSFGHQKVDTSNSPALTPDTVTWIASQSKLTTSVSVMQIVERRLINLDDDVREVLPQLKELKVLTGFEGEDESTANGEAKSHVDLEEVGQRKLHGVQSSEKKSKGSPILEDVKGPITLRQLISHSSGLCYDLGNPLLIKYSAWADRKDNMFSGTMEGNFHPLVFQPGTSWQYGPGLDWAGRVVAQLTGMSLDEYQQRNIWGPLGAESTTFFPSKRGIKPEDVQEMAYRAAGESTQDLKKGSSPWKFDCRDDLGGAGLYSTANDYSKLLAALLADGGPLLSKASVDEMFRAQLGPVPVASLREFIVGTDTKNTKSLLWTQTLEEWRDVMEIGHCLCGVVNNEDVAGRRKKNTVSWDGMPNLLWFIDRESGVAATFFTQLLPVGDLPLRLVMLELEKALYKMVNSR</sequence>
<reference evidence="5 6" key="1">
    <citation type="submission" date="2015-01" db="EMBL/GenBank/DDBJ databases">
        <title>The Genome Sequence of Cladophialophora immunda CBS83496.</title>
        <authorList>
            <consortium name="The Broad Institute Genomics Platform"/>
            <person name="Cuomo C."/>
            <person name="de Hoog S."/>
            <person name="Gorbushina A."/>
            <person name="Stielow B."/>
            <person name="Teixiera M."/>
            <person name="Abouelleil A."/>
            <person name="Chapman S.B."/>
            <person name="Priest M."/>
            <person name="Young S.K."/>
            <person name="Wortman J."/>
            <person name="Nusbaum C."/>
            <person name="Birren B."/>
        </authorList>
    </citation>
    <scope>NUCLEOTIDE SEQUENCE [LARGE SCALE GENOMIC DNA]</scope>
    <source>
        <strain evidence="5 6">CBS 83496</strain>
    </source>
</reference>
<dbReference type="Gene3D" id="3.40.710.10">
    <property type="entry name" value="DD-peptidase/beta-lactamase superfamily"/>
    <property type="match status" value="1"/>
</dbReference>
<evidence type="ECO:0000259" key="4">
    <source>
        <dbReference type="Pfam" id="PF00144"/>
    </source>
</evidence>
<keyword evidence="6" id="KW-1185">Reference proteome</keyword>
<evidence type="ECO:0000256" key="1">
    <source>
        <dbReference type="ARBA" id="ARBA00009009"/>
    </source>
</evidence>
<dbReference type="HOGENOM" id="CLU_020027_11_1_1"/>
<dbReference type="STRING" id="569365.A0A0D2BUM2"/>
<name>A0A0D2BUM2_9EURO</name>
<evidence type="ECO:0000313" key="5">
    <source>
        <dbReference type="EMBL" id="KIW22100.1"/>
    </source>
</evidence>
<dbReference type="PANTHER" id="PTHR43283">
    <property type="entry name" value="BETA-LACTAMASE-RELATED"/>
    <property type="match status" value="1"/>
</dbReference>
<dbReference type="InterPro" id="IPR012338">
    <property type="entry name" value="Beta-lactam/transpept-like"/>
</dbReference>
<dbReference type="Pfam" id="PF00144">
    <property type="entry name" value="Beta-lactamase"/>
    <property type="match status" value="1"/>
</dbReference>
<dbReference type="RefSeq" id="XP_016242316.1">
    <property type="nucleotide sequence ID" value="XM_016400048.1"/>
</dbReference>
<feature type="compositionally biased region" description="Basic and acidic residues" evidence="3">
    <location>
        <begin position="115"/>
        <end position="126"/>
    </location>
</feature>
<dbReference type="EMBL" id="KN847049">
    <property type="protein sequence ID" value="KIW22100.1"/>
    <property type="molecule type" value="Genomic_DNA"/>
</dbReference>